<dbReference type="Proteomes" id="UP000604046">
    <property type="component" value="Unassembled WGS sequence"/>
</dbReference>
<evidence type="ECO:0000256" key="1">
    <source>
        <dbReference type="ARBA" id="ARBA00023054"/>
    </source>
</evidence>
<gene>
    <name evidence="3" type="primary">eryA</name>
    <name evidence="3" type="ORF">SNAT2548_LOCUS27070</name>
</gene>
<evidence type="ECO:0000256" key="2">
    <source>
        <dbReference type="SAM" id="Coils"/>
    </source>
</evidence>
<evidence type="ECO:0000313" key="4">
    <source>
        <dbReference type="Proteomes" id="UP000604046"/>
    </source>
</evidence>
<evidence type="ECO:0000313" key="3">
    <source>
        <dbReference type="EMBL" id="CAE7482137.1"/>
    </source>
</evidence>
<dbReference type="PANTHER" id="PTHR34894">
    <property type="entry name" value="SAM-DEPENDENT METHYLTRANSFERASE RSMI, CONSERVED SITE"/>
    <property type="match status" value="1"/>
</dbReference>
<dbReference type="InterPro" id="IPR019347">
    <property type="entry name" value="Axonemal_dynein_light_chain"/>
</dbReference>
<organism evidence="3 4">
    <name type="scientific">Symbiodinium natans</name>
    <dbReference type="NCBI Taxonomy" id="878477"/>
    <lineage>
        <taxon>Eukaryota</taxon>
        <taxon>Sar</taxon>
        <taxon>Alveolata</taxon>
        <taxon>Dinophyceae</taxon>
        <taxon>Suessiales</taxon>
        <taxon>Symbiodiniaceae</taxon>
        <taxon>Symbiodinium</taxon>
    </lineage>
</organism>
<reference evidence="3" key="1">
    <citation type="submission" date="2021-02" db="EMBL/GenBank/DDBJ databases">
        <authorList>
            <person name="Dougan E. K."/>
            <person name="Rhodes N."/>
            <person name="Thang M."/>
            <person name="Chan C."/>
        </authorList>
    </citation>
    <scope>NUCLEOTIDE SEQUENCE</scope>
</reference>
<feature type="coiled-coil region" evidence="2">
    <location>
        <begin position="200"/>
        <end position="288"/>
    </location>
</feature>
<comment type="caution">
    <text evidence="3">The sequence shown here is derived from an EMBL/GenBank/DDBJ whole genome shotgun (WGS) entry which is preliminary data.</text>
</comment>
<proteinExistence type="predicted"/>
<name>A0A812SND8_9DINO</name>
<dbReference type="GO" id="GO:0005737">
    <property type="term" value="C:cytoplasm"/>
    <property type="evidence" value="ECO:0007669"/>
    <property type="project" value="UniProtKB-ARBA"/>
</dbReference>
<dbReference type="EMBL" id="CAJNDS010002453">
    <property type="protein sequence ID" value="CAE7482137.1"/>
    <property type="molecule type" value="Genomic_DNA"/>
</dbReference>
<dbReference type="PANTHER" id="PTHR34894:SF5">
    <property type="entry name" value="EF-HAND DOMAIN-CONTAINING PROTEIN"/>
    <property type="match status" value="1"/>
</dbReference>
<protein>
    <submittedName>
        <fullName evidence="3">EryA protein</fullName>
    </submittedName>
</protein>
<feature type="coiled-coil region" evidence="2">
    <location>
        <begin position="380"/>
        <end position="417"/>
    </location>
</feature>
<sequence>MPRDGRAAPKAKAKLPKLQPNVNRRAQQIITAHMQLEEQGDVGTVSTTSVPILSKLERTAPRTARSHDVSHLCDQPMHLTPSIPMSLIEEKDHVYESSFLPVDASSAYREEDGLWHTKVFPSDNPSSRTDAVMLDNWISRSLEEVEDNLVAAHRSRDDFADTVQELVPILSVALHEIVRQVMHHCPERGAALQKIWRTYVELFERVLEQMRQSLKVHKERTGEIQHQLKEANQEVKDLKRDHPEQMHTIISELEAKFMQRQRNYEQDLQEAEEENLSAKTAIRTQHRELENWYPGFAHYQDSFVKNLLPQTEHDGSTAKAMFKDSAAEDAVPEVAMAEDFKRLLAALPPDKRKIIGKDLMGLIDGEEVQRMQQDDVPLSLEDQQQEIEEIERLQGELQKQEEHIKKLKLEIAQIETANLPNDLDHPVNDEEIGCCKSHAYGDCF</sequence>
<dbReference type="OrthoDB" id="1927454at2759"/>
<keyword evidence="1 2" id="KW-0175">Coiled coil</keyword>
<dbReference type="AlphaFoldDB" id="A0A812SND8"/>
<keyword evidence="4" id="KW-1185">Reference proteome</keyword>
<accession>A0A812SND8</accession>
<dbReference type="Pfam" id="PF10211">
    <property type="entry name" value="Ax_dynein_light"/>
    <property type="match status" value="1"/>
</dbReference>